<dbReference type="AlphaFoldDB" id="A0A1M2V563"/>
<protein>
    <submittedName>
        <fullName evidence="1">Uncharacterized protein</fullName>
    </submittedName>
</protein>
<keyword evidence="2" id="KW-1185">Reference proteome</keyword>
<name>A0A1M2V563_TRAPU</name>
<reference evidence="1 2" key="1">
    <citation type="submission" date="2016-10" db="EMBL/GenBank/DDBJ databases">
        <title>Genome sequence of the basidiomycete white-rot fungus Trametes pubescens.</title>
        <authorList>
            <person name="Makela M.R."/>
            <person name="Granchi Z."/>
            <person name="Peng M."/>
            <person name="De Vries R.P."/>
            <person name="Grigoriev I."/>
            <person name="Riley R."/>
            <person name="Hilden K."/>
        </authorList>
    </citation>
    <scope>NUCLEOTIDE SEQUENCE [LARGE SCALE GENOMIC DNA]</scope>
    <source>
        <strain evidence="1 2">FBCC735</strain>
    </source>
</reference>
<evidence type="ECO:0000313" key="1">
    <source>
        <dbReference type="EMBL" id="OJT02703.1"/>
    </source>
</evidence>
<dbReference type="Proteomes" id="UP000184267">
    <property type="component" value="Unassembled WGS sequence"/>
</dbReference>
<comment type="caution">
    <text evidence="1">The sequence shown here is derived from an EMBL/GenBank/DDBJ whole genome shotgun (WGS) entry which is preliminary data.</text>
</comment>
<dbReference type="EMBL" id="MNAD01001651">
    <property type="protein sequence ID" value="OJT02703.1"/>
    <property type="molecule type" value="Genomic_DNA"/>
</dbReference>
<organism evidence="1 2">
    <name type="scientific">Trametes pubescens</name>
    <name type="common">White-rot fungus</name>
    <dbReference type="NCBI Taxonomy" id="154538"/>
    <lineage>
        <taxon>Eukaryota</taxon>
        <taxon>Fungi</taxon>
        <taxon>Dikarya</taxon>
        <taxon>Basidiomycota</taxon>
        <taxon>Agaricomycotina</taxon>
        <taxon>Agaricomycetes</taxon>
        <taxon>Polyporales</taxon>
        <taxon>Polyporaceae</taxon>
        <taxon>Trametes</taxon>
    </lineage>
</organism>
<sequence length="97" mass="10461">MDRGREAFGQDAGKLYVELPRVSPVRRRRADTQLLVWVVGQSRVHGPDYRQCPGPPLGGGWVSKADIQAAGGPRWAPHAPAFAAGSPYLGLDSRARA</sequence>
<proteinExistence type="predicted"/>
<accession>A0A1M2V563</accession>
<evidence type="ECO:0000313" key="2">
    <source>
        <dbReference type="Proteomes" id="UP000184267"/>
    </source>
</evidence>
<gene>
    <name evidence="1" type="ORF">TRAPUB_6777</name>
</gene>